<evidence type="ECO:0008006" key="4">
    <source>
        <dbReference type="Google" id="ProtNLM"/>
    </source>
</evidence>
<feature type="region of interest" description="Disordered" evidence="1">
    <location>
        <begin position="1"/>
        <end position="51"/>
    </location>
</feature>
<accession>A0ABT1PXR2</accession>
<organism evidence="2 3">
    <name type="scientific">Streptomyces humicola</name>
    <dbReference type="NCBI Taxonomy" id="2953240"/>
    <lineage>
        <taxon>Bacteria</taxon>
        <taxon>Bacillati</taxon>
        <taxon>Actinomycetota</taxon>
        <taxon>Actinomycetes</taxon>
        <taxon>Kitasatosporales</taxon>
        <taxon>Streptomycetaceae</taxon>
        <taxon>Streptomyces</taxon>
    </lineage>
</organism>
<comment type="caution">
    <text evidence="2">The sequence shown here is derived from an EMBL/GenBank/DDBJ whole genome shotgun (WGS) entry which is preliminary data.</text>
</comment>
<dbReference type="RefSeq" id="WP_255921379.1">
    <property type="nucleotide sequence ID" value="NZ_JANFNG010000013.1"/>
</dbReference>
<evidence type="ECO:0000313" key="3">
    <source>
        <dbReference type="Proteomes" id="UP001057702"/>
    </source>
</evidence>
<gene>
    <name evidence="2" type="ORF">NGB36_18150</name>
</gene>
<protein>
    <recommendedName>
        <fullName evidence="4">FtsK domain-containing protein</fullName>
    </recommendedName>
</protein>
<reference evidence="2" key="1">
    <citation type="submission" date="2022-06" db="EMBL/GenBank/DDBJ databases">
        <title>Draft genome sequence of Streptomyces sp. RB6PN25 isolated from peat swamp forest in Thailand.</title>
        <authorList>
            <person name="Duangmal K."/>
            <person name="Klaysubun C."/>
        </authorList>
    </citation>
    <scope>NUCLEOTIDE SEQUENCE</scope>
    <source>
        <strain evidence="2">RB6PN25</strain>
    </source>
</reference>
<dbReference type="EMBL" id="JANFNG010000013">
    <property type="protein sequence ID" value="MCQ4082471.1"/>
    <property type="molecule type" value="Genomic_DNA"/>
</dbReference>
<evidence type="ECO:0000256" key="1">
    <source>
        <dbReference type="SAM" id="MobiDB-lite"/>
    </source>
</evidence>
<keyword evidence="3" id="KW-1185">Reference proteome</keyword>
<sequence length="728" mass="78989">MSEDFARSNSTPADVVDLDAYRHPTGPRVIQGTVLPKTHPEPPYAPELDDDPIGDAPLIPAWIRSKEGRRARAKYAWRITKRRARKSLRRQTTTHGTLPRIVRGTRRTHEWVRGTEGIRVTTAKDRAHHKAKTARAAERKARWTLMDRDLMAKRAEKAKVEADEAALEHHKLKKAAARATTLRAAAAYGPALAAETCGYVLEHGLGMAAATLLTVSVAAWRGRRLDEDEAAFYDDPERSILDPGMTPRAFGRMLRDALEEDLGINVADLHVIAHHWGFEAKVQLSKAKPADVTAKLDDLEALLIARPGSLLVQQSAKARPLFTLRALGENPWAGQKPIPYRAPKSVSCHDRADLGVELSQQPLLMNFLRTNAVFIGGPGSGKSNALLSVAEYLTACRDAVVWDIDLGSAGAGLDPIGDAIARRATNKVDARRLLEDALAISITRPKLFKQLSMGRNWEPSETHPALYLIIDEYPALVAAGLWPLVAEIIRTGRKSAVNLIMAAQGATKSFLGSADPGAVQNRVALPCRPQDVTQLFDGGAIGEGWAAHKLRPSEGKTLNDVSVAYVRGGDHVEPIPKRFNYLDDDSFEARGTERRQAGLVALDGNSLAIAEVDLSAELTGDVDRFEKRIQAVEEIEDADDAVELPPLIAAAIEVLQNAEETAMTPGDLLTALQAHNPAAFGDLNPVTLGRTLSSLGAGARKWGDARGVYLSDLLTAAATYRRATAQSA</sequence>
<name>A0ABT1PXR2_9ACTN</name>
<dbReference type="Gene3D" id="3.40.50.300">
    <property type="entry name" value="P-loop containing nucleotide triphosphate hydrolases"/>
    <property type="match status" value="1"/>
</dbReference>
<proteinExistence type="predicted"/>
<dbReference type="InterPro" id="IPR027417">
    <property type="entry name" value="P-loop_NTPase"/>
</dbReference>
<dbReference type="SUPFAM" id="SSF52540">
    <property type="entry name" value="P-loop containing nucleoside triphosphate hydrolases"/>
    <property type="match status" value="1"/>
</dbReference>
<evidence type="ECO:0000313" key="2">
    <source>
        <dbReference type="EMBL" id="MCQ4082471.1"/>
    </source>
</evidence>
<dbReference type="Proteomes" id="UP001057702">
    <property type="component" value="Unassembled WGS sequence"/>
</dbReference>